<keyword evidence="2" id="KW-1185">Reference proteome</keyword>
<protein>
    <submittedName>
        <fullName evidence="1">Uncharacterized protein</fullName>
    </submittedName>
</protein>
<evidence type="ECO:0000313" key="1">
    <source>
        <dbReference type="EMBL" id="PGH30739.1"/>
    </source>
</evidence>
<accession>A0A2B7ZC02</accession>
<dbReference type="AlphaFoldDB" id="A0A2B7ZC02"/>
<dbReference type="EMBL" id="PDND01000158">
    <property type="protein sequence ID" value="PGH30739.1"/>
    <property type="molecule type" value="Genomic_DNA"/>
</dbReference>
<organism evidence="1 2">
    <name type="scientific">[Emmonsia] crescens</name>
    <dbReference type="NCBI Taxonomy" id="73230"/>
    <lineage>
        <taxon>Eukaryota</taxon>
        <taxon>Fungi</taxon>
        <taxon>Dikarya</taxon>
        <taxon>Ascomycota</taxon>
        <taxon>Pezizomycotina</taxon>
        <taxon>Eurotiomycetes</taxon>
        <taxon>Eurotiomycetidae</taxon>
        <taxon>Onygenales</taxon>
        <taxon>Ajellomycetaceae</taxon>
        <taxon>Emergomyces</taxon>
    </lineage>
</organism>
<evidence type="ECO:0000313" key="2">
    <source>
        <dbReference type="Proteomes" id="UP000226031"/>
    </source>
</evidence>
<proteinExistence type="predicted"/>
<gene>
    <name evidence="1" type="ORF">GX50_06501</name>
</gene>
<dbReference type="VEuPathDB" id="FungiDB:EMCG_09572"/>
<reference evidence="1 2" key="1">
    <citation type="submission" date="2017-10" db="EMBL/GenBank/DDBJ databases">
        <title>Comparative genomics in systemic dimorphic fungi from Ajellomycetaceae.</title>
        <authorList>
            <person name="Munoz J.F."/>
            <person name="Mcewen J.G."/>
            <person name="Clay O.K."/>
            <person name="Cuomo C.A."/>
        </authorList>
    </citation>
    <scope>NUCLEOTIDE SEQUENCE [LARGE SCALE GENOMIC DNA]</scope>
    <source>
        <strain evidence="1 2">UAMH4076</strain>
    </source>
</reference>
<sequence length="74" mass="8354">MASMTKWETPSYNLDPQHRYCIGKNTVIECPECNGNLRNSIFLQKVIPASFAARSALYNILAGIVNRKKLLDKP</sequence>
<name>A0A2B7ZC02_9EURO</name>
<comment type="caution">
    <text evidence="1">The sequence shown here is derived from an EMBL/GenBank/DDBJ whole genome shotgun (WGS) entry which is preliminary data.</text>
</comment>
<dbReference type="Proteomes" id="UP000226031">
    <property type="component" value="Unassembled WGS sequence"/>
</dbReference>